<gene>
    <name evidence="1" type="ORF">J2S37_001529</name>
</gene>
<comment type="caution">
    <text evidence="1">The sequence shown here is derived from an EMBL/GenBank/DDBJ whole genome shotgun (WGS) entry which is preliminary data.</text>
</comment>
<protein>
    <submittedName>
        <fullName evidence="1">Uncharacterized protein</fullName>
    </submittedName>
</protein>
<keyword evidence="2" id="KW-1185">Reference proteome</keyword>
<sequence length="38" mass="4210">MGFSHINSPKKILSEGAKAFATATKLRHSPRRRQAQTS</sequence>
<evidence type="ECO:0000313" key="2">
    <source>
        <dbReference type="Proteomes" id="UP001183619"/>
    </source>
</evidence>
<organism evidence="1 2">
    <name type="scientific">Corynebacterium felinum</name>
    <dbReference type="NCBI Taxonomy" id="131318"/>
    <lineage>
        <taxon>Bacteria</taxon>
        <taxon>Bacillati</taxon>
        <taxon>Actinomycetota</taxon>
        <taxon>Actinomycetes</taxon>
        <taxon>Mycobacteriales</taxon>
        <taxon>Corynebacteriaceae</taxon>
        <taxon>Corynebacterium</taxon>
    </lineage>
</organism>
<proteinExistence type="predicted"/>
<dbReference type="Proteomes" id="UP001183619">
    <property type="component" value="Unassembled WGS sequence"/>
</dbReference>
<name>A0ABU2B8Q4_9CORY</name>
<dbReference type="EMBL" id="JAVDYF010000001">
    <property type="protein sequence ID" value="MDR7354991.1"/>
    <property type="molecule type" value="Genomic_DNA"/>
</dbReference>
<accession>A0ABU2B8Q4</accession>
<evidence type="ECO:0000313" key="1">
    <source>
        <dbReference type="EMBL" id="MDR7354991.1"/>
    </source>
</evidence>
<reference evidence="1 2" key="1">
    <citation type="submission" date="2023-07" db="EMBL/GenBank/DDBJ databases">
        <title>Sequencing the genomes of 1000 actinobacteria strains.</title>
        <authorList>
            <person name="Klenk H.-P."/>
        </authorList>
    </citation>
    <scope>NUCLEOTIDE SEQUENCE [LARGE SCALE GENOMIC DNA]</scope>
    <source>
        <strain evidence="1 2">DSM 44508</strain>
    </source>
</reference>